<dbReference type="GO" id="GO:0016705">
    <property type="term" value="F:oxidoreductase activity, acting on paired donors, with incorporation or reduction of molecular oxygen"/>
    <property type="evidence" value="ECO:0007669"/>
    <property type="project" value="UniProtKB-ARBA"/>
</dbReference>
<evidence type="ECO:0000256" key="4">
    <source>
        <dbReference type="ARBA" id="ARBA00023014"/>
    </source>
</evidence>
<dbReference type="RefSeq" id="WP_072704971.1">
    <property type="nucleotide sequence ID" value="NZ_JAFBBL010000001.1"/>
</dbReference>
<evidence type="ECO:0000256" key="1">
    <source>
        <dbReference type="ARBA" id="ARBA00022714"/>
    </source>
</evidence>
<evidence type="ECO:0000259" key="5">
    <source>
        <dbReference type="PROSITE" id="PS51296"/>
    </source>
</evidence>
<dbReference type="EMBL" id="LS483468">
    <property type="protein sequence ID" value="SQI32843.1"/>
    <property type="molecule type" value="Genomic_DNA"/>
</dbReference>
<accession>A0A2X4U0Z3</accession>
<keyword evidence="6" id="KW-0560">Oxidoreductase</keyword>
<keyword evidence="2" id="KW-0479">Metal-binding</keyword>
<proteinExistence type="predicted"/>
<keyword evidence="7" id="KW-1185">Reference proteome</keyword>
<dbReference type="SUPFAM" id="SSF50022">
    <property type="entry name" value="ISP domain"/>
    <property type="match status" value="1"/>
</dbReference>
<dbReference type="KEGG" id="rcr:NCTC10994_02338"/>
<keyword evidence="1" id="KW-0001">2Fe-2S</keyword>
<dbReference type="PANTHER" id="PTHR21496">
    <property type="entry name" value="FERREDOXIN-RELATED"/>
    <property type="match status" value="1"/>
</dbReference>
<dbReference type="GO" id="GO:0051213">
    <property type="term" value="F:dioxygenase activity"/>
    <property type="evidence" value="ECO:0007669"/>
    <property type="project" value="UniProtKB-KW"/>
</dbReference>
<keyword evidence="3" id="KW-0408">Iron</keyword>
<protein>
    <submittedName>
        <fullName evidence="6">Dioxygenase ferredoxin component</fullName>
    </submittedName>
</protein>
<dbReference type="STRING" id="1219011.GCA_001895045_04115"/>
<dbReference type="GO" id="GO:0051537">
    <property type="term" value="F:2 iron, 2 sulfur cluster binding"/>
    <property type="evidence" value="ECO:0007669"/>
    <property type="project" value="UniProtKB-KW"/>
</dbReference>
<dbReference type="GO" id="GO:0004497">
    <property type="term" value="F:monooxygenase activity"/>
    <property type="evidence" value="ECO:0007669"/>
    <property type="project" value="UniProtKB-ARBA"/>
</dbReference>
<dbReference type="InterPro" id="IPR017941">
    <property type="entry name" value="Rieske_2Fe-2S"/>
</dbReference>
<dbReference type="PROSITE" id="PS51296">
    <property type="entry name" value="RIESKE"/>
    <property type="match status" value="1"/>
</dbReference>
<keyword evidence="6" id="KW-0223">Dioxygenase</keyword>
<evidence type="ECO:0000256" key="3">
    <source>
        <dbReference type="ARBA" id="ARBA00023004"/>
    </source>
</evidence>
<dbReference type="Pfam" id="PF00355">
    <property type="entry name" value="Rieske"/>
    <property type="match status" value="1"/>
</dbReference>
<dbReference type="PANTHER" id="PTHR21496:SF23">
    <property type="entry name" value="3-PHENYLPROPIONATE_CINNAMIC ACID DIOXYGENASE FERREDOXIN SUBUNIT"/>
    <property type="match status" value="1"/>
</dbReference>
<keyword evidence="4" id="KW-0411">Iron-sulfur</keyword>
<name>A0A2X4U0Z3_9NOCA</name>
<dbReference type="Proteomes" id="UP000249091">
    <property type="component" value="Chromosome 1"/>
</dbReference>
<dbReference type="AlphaFoldDB" id="A0A2X4U0Z3"/>
<gene>
    <name evidence="6" type="primary">ndoA</name>
    <name evidence="6" type="ORF">NCTC10994_02338</name>
</gene>
<dbReference type="InterPro" id="IPR036922">
    <property type="entry name" value="Rieske_2Fe-2S_sf"/>
</dbReference>
<dbReference type="GO" id="GO:0046872">
    <property type="term" value="F:metal ion binding"/>
    <property type="evidence" value="ECO:0007669"/>
    <property type="project" value="UniProtKB-KW"/>
</dbReference>
<organism evidence="6 7">
    <name type="scientific">Rhodococcus coprophilus</name>
    <dbReference type="NCBI Taxonomy" id="38310"/>
    <lineage>
        <taxon>Bacteria</taxon>
        <taxon>Bacillati</taxon>
        <taxon>Actinomycetota</taxon>
        <taxon>Actinomycetes</taxon>
        <taxon>Mycobacteriales</taxon>
        <taxon>Nocardiaceae</taxon>
        <taxon>Rhodococcus</taxon>
    </lineage>
</organism>
<feature type="domain" description="Rieske" evidence="5">
    <location>
        <begin position="15"/>
        <end position="109"/>
    </location>
</feature>
<sequence length="126" mass="13879">MSTDATSTGAGPQTWVAVTTMKELSRRRKLRVEVEGIAIALFHTEGRVYAFADLCVHQDRSLVKGTLLHGRVICPGHQWRFDLDTGYEEDQDICQPTYPVLVDGDTVHIAPVPRRGAGTAEKEGTT</sequence>
<dbReference type="Gene3D" id="2.102.10.10">
    <property type="entry name" value="Rieske [2Fe-2S] iron-sulphur domain"/>
    <property type="match status" value="1"/>
</dbReference>
<reference evidence="6 7" key="1">
    <citation type="submission" date="2018-06" db="EMBL/GenBank/DDBJ databases">
        <authorList>
            <consortium name="Pathogen Informatics"/>
            <person name="Doyle S."/>
        </authorList>
    </citation>
    <scope>NUCLEOTIDE SEQUENCE [LARGE SCALE GENOMIC DNA]</scope>
    <source>
        <strain evidence="6 7">NCTC10994</strain>
    </source>
</reference>
<evidence type="ECO:0000313" key="6">
    <source>
        <dbReference type="EMBL" id="SQI32843.1"/>
    </source>
</evidence>
<evidence type="ECO:0000256" key="2">
    <source>
        <dbReference type="ARBA" id="ARBA00022723"/>
    </source>
</evidence>
<evidence type="ECO:0000313" key="7">
    <source>
        <dbReference type="Proteomes" id="UP000249091"/>
    </source>
</evidence>